<protein>
    <submittedName>
        <fullName evidence="2">Uncharacterized protein</fullName>
    </submittedName>
</protein>
<evidence type="ECO:0000313" key="2">
    <source>
        <dbReference type="EMBL" id="ANY77595.1"/>
    </source>
</evidence>
<reference evidence="2" key="1">
    <citation type="submission" date="2016-07" db="EMBL/GenBank/DDBJ databases">
        <title>Microvirga ossetica sp. nov. a new species of rhizobia isolated from root nodules of the legume species Vicia alpestris Steven originated from North Ossetia region in the Caucasus.</title>
        <authorList>
            <person name="Safronova V.I."/>
            <person name="Kuznetsova I.G."/>
            <person name="Sazanova A.L."/>
            <person name="Belimov A."/>
            <person name="Andronov E."/>
            <person name="Osledkin Y.S."/>
            <person name="Onishchuk O.P."/>
            <person name="Kurchak O.N."/>
            <person name="Shaposhnikov A.I."/>
            <person name="Willems A."/>
            <person name="Tikhonovich I.A."/>
        </authorList>
    </citation>
    <scope>NUCLEOTIDE SEQUENCE [LARGE SCALE GENOMIC DNA]</scope>
    <source>
        <strain evidence="2">V5/3M</strain>
    </source>
</reference>
<dbReference type="KEGG" id="moc:BB934_04565"/>
<gene>
    <name evidence="2" type="ORF">BB934_04565</name>
</gene>
<dbReference type="EMBL" id="CP016616">
    <property type="protein sequence ID" value="ANY77595.1"/>
    <property type="molecule type" value="Genomic_DNA"/>
</dbReference>
<sequence length="64" mass="6843">MFFWATVVALVMGAFAYVGDFSSTLVNIAEIGGVIVLFTLICAAEVFSIPKNTSIDKNHAQSES</sequence>
<proteinExistence type="predicted"/>
<evidence type="ECO:0000256" key="1">
    <source>
        <dbReference type="SAM" id="Phobius"/>
    </source>
</evidence>
<accession>A0A1B2ECA7</accession>
<organism evidence="2">
    <name type="scientific">Microvirga ossetica</name>
    <dbReference type="NCBI Taxonomy" id="1882682"/>
    <lineage>
        <taxon>Bacteria</taxon>
        <taxon>Pseudomonadati</taxon>
        <taxon>Pseudomonadota</taxon>
        <taxon>Alphaproteobacteria</taxon>
        <taxon>Hyphomicrobiales</taxon>
        <taxon>Methylobacteriaceae</taxon>
        <taxon>Microvirga</taxon>
    </lineage>
</organism>
<keyword evidence="1" id="KW-1133">Transmembrane helix</keyword>
<feature type="transmembrane region" description="Helical" evidence="1">
    <location>
        <begin position="26"/>
        <end position="47"/>
    </location>
</feature>
<dbReference type="RefSeq" id="WP_099508580.1">
    <property type="nucleotide sequence ID" value="NZ_CP016616.1"/>
</dbReference>
<dbReference type="OrthoDB" id="8021191at2"/>
<keyword evidence="1" id="KW-0812">Transmembrane</keyword>
<name>A0A1B2ECA7_9HYPH</name>
<keyword evidence="1" id="KW-0472">Membrane</keyword>
<dbReference type="AlphaFoldDB" id="A0A1B2ECA7"/>